<accession>A0ABT4A617</accession>
<name>A0ABT4A617_9BACT</name>
<evidence type="ECO:0000256" key="2">
    <source>
        <dbReference type="ARBA" id="ARBA00022692"/>
    </source>
</evidence>
<gene>
    <name evidence="9" type="ORF">OV287_21530</name>
</gene>
<keyword evidence="10" id="KW-1185">Reference proteome</keyword>
<dbReference type="Pfam" id="PF22777">
    <property type="entry name" value="VKGC_lumenal_dom"/>
    <property type="match status" value="1"/>
</dbReference>
<dbReference type="InterPro" id="IPR007782">
    <property type="entry name" value="VKG_COase"/>
</dbReference>
<evidence type="ECO:0000259" key="8">
    <source>
        <dbReference type="SMART" id="SM00752"/>
    </source>
</evidence>
<evidence type="ECO:0000256" key="5">
    <source>
        <dbReference type="ARBA" id="ARBA00023157"/>
    </source>
</evidence>
<dbReference type="SMART" id="SM00752">
    <property type="entry name" value="HTTM"/>
    <property type="match status" value="1"/>
</dbReference>
<sequence>MRSLKALLLAPTDIAPLVWFRLVFGVTMVVEVFRYLSRGWVKSYYIEPAFFFSYYGFDWVNPWPGNWMYVHFAALGVLGAMLALGLLYRVAAPLFWLGVTYVFLLDQTQYLNHMYLVCLLAFLLIWLPGGQAFALDARLGLARPRDTAPAWMLWLLRAQVGLVYFFGGIAKLESDWLSGVPGAMFLQGWTLTEPLAEIEWAARAFAFSGAAFDLFVVPGLLWRRSRPWAIGAVLLFHLTNAQLFRIGIFPWLMLAVTPIFFEPATVRRWLERWVPWLASKAPSKASRKASSKASPKTSTGPESPRWQEAGLAFFGLWLAIQCLLPLRHWLYPGQVNWTEEGHNFSWHMKLRNKEGRVRFQARDSLTGERWKIDPRSLLSNRQYTKMSTRPDMVLQFAHELARRYEREGRPGVQIHADMHVSLNGRPRQELVDAGVDLAAQPWTWRSASWIVPLRDAPLAFSRAEEEP</sequence>
<keyword evidence="4 7" id="KW-0472">Membrane</keyword>
<reference evidence="9 10" key="1">
    <citation type="submission" date="2022-11" db="EMBL/GenBank/DDBJ databases">
        <title>Minimal conservation of predation-associated metabolite biosynthetic gene clusters underscores biosynthetic potential of Myxococcota including descriptions for ten novel species: Archangium lansinium sp. nov., Myxococcus landrumus sp. nov., Nannocystis bai.</title>
        <authorList>
            <person name="Ahearne A."/>
            <person name="Stevens C."/>
            <person name="Phillips K."/>
        </authorList>
    </citation>
    <scope>NUCLEOTIDE SEQUENCE [LARGE SCALE GENOMIC DNA]</scope>
    <source>
        <strain evidence="9 10">MIWBW</strain>
    </source>
</reference>
<dbReference type="InterPro" id="IPR053935">
    <property type="entry name" value="VKGC_lumenal_dom"/>
</dbReference>
<evidence type="ECO:0000256" key="4">
    <source>
        <dbReference type="ARBA" id="ARBA00023136"/>
    </source>
</evidence>
<evidence type="ECO:0000256" key="6">
    <source>
        <dbReference type="ARBA" id="ARBA00023239"/>
    </source>
</evidence>
<feature type="transmembrane region" description="Helical" evidence="7">
    <location>
        <begin position="18"/>
        <end position="36"/>
    </location>
</feature>
<proteinExistence type="predicted"/>
<feature type="transmembrane region" description="Helical" evidence="7">
    <location>
        <begin position="200"/>
        <end position="222"/>
    </location>
</feature>
<feature type="domain" description="HTTM-like" evidence="8">
    <location>
        <begin position="9"/>
        <end position="265"/>
    </location>
</feature>
<dbReference type="Proteomes" id="UP001207654">
    <property type="component" value="Unassembled WGS sequence"/>
</dbReference>
<dbReference type="RefSeq" id="WP_267535918.1">
    <property type="nucleotide sequence ID" value="NZ_JAPNKA010000001.1"/>
</dbReference>
<keyword evidence="3 7" id="KW-1133">Transmembrane helix</keyword>
<feature type="transmembrane region" description="Helical" evidence="7">
    <location>
        <begin position="110"/>
        <end position="129"/>
    </location>
</feature>
<feature type="transmembrane region" description="Helical" evidence="7">
    <location>
        <begin position="150"/>
        <end position="170"/>
    </location>
</feature>
<keyword evidence="5" id="KW-1015">Disulfide bond</keyword>
<dbReference type="EMBL" id="JAPNKA010000001">
    <property type="protein sequence ID" value="MCY1077065.1"/>
    <property type="molecule type" value="Genomic_DNA"/>
</dbReference>
<evidence type="ECO:0000313" key="9">
    <source>
        <dbReference type="EMBL" id="MCY1077065.1"/>
    </source>
</evidence>
<keyword evidence="2 7" id="KW-0812">Transmembrane</keyword>
<feature type="transmembrane region" description="Helical" evidence="7">
    <location>
        <begin position="69"/>
        <end position="90"/>
    </location>
</feature>
<dbReference type="InterPro" id="IPR011020">
    <property type="entry name" value="HTTM-like"/>
</dbReference>
<comment type="caution">
    <text evidence="9">The sequence shown here is derived from an EMBL/GenBank/DDBJ whole genome shotgun (WGS) entry which is preliminary data.</text>
</comment>
<dbReference type="Pfam" id="PF05090">
    <property type="entry name" value="HTTM"/>
    <property type="match status" value="1"/>
</dbReference>
<organism evidence="9 10">
    <name type="scientific">Archangium lansingense</name>
    <dbReference type="NCBI Taxonomy" id="2995310"/>
    <lineage>
        <taxon>Bacteria</taxon>
        <taxon>Pseudomonadati</taxon>
        <taxon>Myxococcota</taxon>
        <taxon>Myxococcia</taxon>
        <taxon>Myxococcales</taxon>
        <taxon>Cystobacterineae</taxon>
        <taxon>Archangiaceae</taxon>
        <taxon>Archangium</taxon>
    </lineage>
</organism>
<protein>
    <submittedName>
        <fullName evidence="9">HTTM domain-containing protein</fullName>
    </submittedName>
</protein>
<evidence type="ECO:0000313" key="10">
    <source>
        <dbReference type="Proteomes" id="UP001207654"/>
    </source>
</evidence>
<dbReference type="PANTHER" id="PTHR12639:SF7">
    <property type="entry name" value="HTTM DOMAIN-CONTAINING PROTEIN"/>
    <property type="match status" value="1"/>
</dbReference>
<evidence type="ECO:0000256" key="3">
    <source>
        <dbReference type="ARBA" id="ARBA00022989"/>
    </source>
</evidence>
<keyword evidence="6" id="KW-0456">Lyase</keyword>
<comment type="subcellular location">
    <subcellularLocation>
        <location evidence="1">Endomembrane system</location>
        <topology evidence="1">Multi-pass membrane protein</topology>
    </subcellularLocation>
</comment>
<evidence type="ECO:0000256" key="7">
    <source>
        <dbReference type="SAM" id="Phobius"/>
    </source>
</evidence>
<dbReference type="InterPro" id="IPR053934">
    <property type="entry name" value="HTTM_dom"/>
</dbReference>
<evidence type="ECO:0000256" key="1">
    <source>
        <dbReference type="ARBA" id="ARBA00004127"/>
    </source>
</evidence>
<dbReference type="PANTHER" id="PTHR12639">
    <property type="entry name" value="VITAMIN K-DEPENDENT GAMMA-CARBOXYLASE"/>
    <property type="match status" value="1"/>
</dbReference>